<dbReference type="OrthoDB" id="2563506at2759"/>
<dbReference type="Pfam" id="PF12855">
    <property type="entry name" value="Ecl1"/>
    <property type="match status" value="1"/>
</dbReference>
<dbReference type="GeneID" id="34687688"/>
<evidence type="ECO:0000313" key="2">
    <source>
        <dbReference type="Proteomes" id="UP000054304"/>
    </source>
</evidence>
<sequence>MSAFNDYCVVCETLIKSSTSSRLYCSSACCQQDLNSKRRKSAVEELVATPQLCPLDLDAGCDSEDEELSDLDYKATVPTTVSTPRSGQKEPAWNGYFSLASEPSLDHTAENNYRLWLNAQDA</sequence>
<keyword evidence="2" id="KW-1185">Reference proteome</keyword>
<name>A0A0C7NCQ1_9SACH</name>
<reference evidence="1 2" key="1">
    <citation type="submission" date="2014-12" db="EMBL/GenBank/DDBJ databases">
        <authorList>
            <person name="Neuveglise Cecile"/>
        </authorList>
    </citation>
    <scope>NUCLEOTIDE SEQUENCE [LARGE SCALE GENOMIC DNA]</scope>
    <source>
        <strain evidence="1 2">CBS 12615</strain>
    </source>
</reference>
<dbReference type="AlphaFoldDB" id="A0A0C7NCQ1"/>
<accession>A0A0C7NCQ1</accession>
<dbReference type="EMBL" id="LN736369">
    <property type="protein sequence ID" value="CEP64147.1"/>
    <property type="molecule type" value="Genomic_DNA"/>
</dbReference>
<dbReference type="HOGENOM" id="CLU_125577_1_0_1"/>
<dbReference type="InterPro" id="IPR024368">
    <property type="entry name" value="Ecl1/2/3"/>
</dbReference>
<organism evidence="1 2">
    <name type="scientific">Lachancea lanzarotensis</name>
    <dbReference type="NCBI Taxonomy" id="1245769"/>
    <lineage>
        <taxon>Eukaryota</taxon>
        <taxon>Fungi</taxon>
        <taxon>Dikarya</taxon>
        <taxon>Ascomycota</taxon>
        <taxon>Saccharomycotina</taxon>
        <taxon>Saccharomycetes</taxon>
        <taxon>Saccharomycetales</taxon>
        <taxon>Saccharomycetaceae</taxon>
        <taxon>Lachancea</taxon>
    </lineage>
</organism>
<evidence type="ECO:0000313" key="1">
    <source>
        <dbReference type="EMBL" id="CEP64147.1"/>
    </source>
</evidence>
<dbReference type="Proteomes" id="UP000054304">
    <property type="component" value="Unassembled WGS sequence"/>
</dbReference>
<proteinExistence type="predicted"/>
<dbReference type="RefSeq" id="XP_022630357.1">
    <property type="nucleotide sequence ID" value="XM_022775495.1"/>
</dbReference>
<gene>
    <name evidence="1" type="ORF">LALA0_S10e03510g</name>
</gene>
<protein>
    <submittedName>
        <fullName evidence="1">LALA0S10e03510g1_1</fullName>
    </submittedName>
</protein>